<keyword evidence="10" id="KW-1185">Reference proteome</keyword>
<dbReference type="InterPro" id="IPR010045">
    <property type="entry name" value="DeoB"/>
</dbReference>
<dbReference type="PANTHER" id="PTHR21110">
    <property type="entry name" value="PHOSPHOPENTOMUTASE"/>
    <property type="match status" value="1"/>
</dbReference>
<dbReference type="AlphaFoldDB" id="A0A1M7J0B1"/>
<evidence type="ECO:0000256" key="7">
    <source>
        <dbReference type="NCBIfam" id="TIGR01696"/>
    </source>
</evidence>
<dbReference type="HAMAP" id="MF_00740">
    <property type="entry name" value="Phosphopentomut"/>
    <property type="match status" value="1"/>
</dbReference>
<dbReference type="GO" id="GO:0006015">
    <property type="term" value="P:5-phosphoribose 1-diphosphate biosynthetic process"/>
    <property type="evidence" value="ECO:0007669"/>
    <property type="project" value="UniProtKB-UniPathway"/>
</dbReference>
<keyword evidence="2 6" id="KW-0963">Cytoplasm</keyword>
<proteinExistence type="inferred from homology"/>
<dbReference type="EC" id="5.4.2.7" evidence="6 7"/>
<dbReference type="GO" id="GO:0005829">
    <property type="term" value="C:cytosol"/>
    <property type="evidence" value="ECO:0007669"/>
    <property type="project" value="TreeGrafter"/>
</dbReference>
<accession>A0A1M7J0B1</accession>
<dbReference type="GO" id="GO:0008973">
    <property type="term" value="F:phosphopentomutase activity"/>
    <property type="evidence" value="ECO:0007669"/>
    <property type="project" value="UniProtKB-UniRule"/>
</dbReference>
<dbReference type="GO" id="GO:0043094">
    <property type="term" value="P:metabolic compound salvage"/>
    <property type="evidence" value="ECO:0007669"/>
    <property type="project" value="UniProtKB-UniRule"/>
</dbReference>
<dbReference type="OrthoDB" id="9769930at2"/>
<sequence length="394" mass="43987">MKRVFLIVLDSFGIGEMPDAANYGDAGSNTVKAASTSQYFRMPNMKKLGFFNIDGVEIERPEEDWAKEEVTPVGAYARMTEMSKGKDTTIGHWEIAGIVSEKPLPTFPDGFPKELLDVFEERTGRKVICNKPYSGTDVIRDYGEEHVKTGALIVYTSADSVFQIAAHESVVPIEQLYEYCEIAREICEGKYGVGRVIARPFEGEAPNFKRTSRRHDYSLVPPNTTMLDQLLEADLDVLAVGKINDIFAGKGIGEMVRTANNAEGIERTLEYMKRDFNGLCFTNLVDFDMLYGHRNDAEGYAKALTYFDEKLPEILAALKEDDLLMITADHGCDPVTPSTDHSREYTPLVIYGDKIKKNTNLGTRESFADIAATILDYFDVESKVAGKSLLPEIM</sequence>
<evidence type="ECO:0000256" key="6">
    <source>
        <dbReference type="HAMAP-Rule" id="MF_00740"/>
    </source>
</evidence>
<comment type="similarity">
    <text evidence="1 6">Belongs to the phosphopentomutase family.</text>
</comment>
<dbReference type="UniPathway" id="UPA00087">
    <property type="reaction ID" value="UER00173"/>
</dbReference>
<feature type="binding site" evidence="6">
    <location>
        <position position="293"/>
    </location>
    <ligand>
        <name>Mn(2+)</name>
        <dbReference type="ChEBI" id="CHEBI:29035"/>
        <label>2</label>
    </ligand>
</feature>
<evidence type="ECO:0000256" key="2">
    <source>
        <dbReference type="ARBA" id="ARBA00022490"/>
    </source>
</evidence>
<dbReference type="CDD" id="cd16009">
    <property type="entry name" value="PPM"/>
    <property type="match status" value="1"/>
</dbReference>
<dbReference type="InterPro" id="IPR017850">
    <property type="entry name" value="Alkaline_phosphatase_core_sf"/>
</dbReference>
<feature type="binding site" evidence="6">
    <location>
        <position position="10"/>
    </location>
    <ligand>
        <name>Mn(2+)</name>
        <dbReference type="ChEBI" id="CHEBI:29035"/>
        <label>1</label>
    </ligand>
</feature>
<keyword evidence="3 6" id="KW-0479">Metal-binding</keyword>
<dbReference type="Pfam" id="PF01676">
    <property type="entry name" value="Metalloenzyme"/>
    <property type="match status" value="1"/>
</dbReference>
<feature type="domain" description="Metalloenzyme" evidence="8">
    <location>
        <begin position="2"/>
        <end position="381"/>
    </location>
</feature>
<organism evidence="9 10">
    <name type="scientific">Anaerosporobacter mobilis DSM 15930</name>
    <dbReference type="NCBI Taxonomy" id="1120996"/>
    <lineage>
        <taxon>Bacteria</taxon>
        <taxon>Bacillati</taxon>
        <taxon>Bacillota</taxon>
        <taxon>Clostridia</taxon>
        <taxon>Lachnospirales</taxon>
        <taxon>Lachnospiraceae</taxon>
        <taxon>Anaerosporobacter</taxon>
    </lineage>
</organism>
<dbReference type="PANTHER" id="PTHR21110:SF0">
    <property type="entry name" value="PHOSPHOPENTOMUTASE"/>
    <property type="match status" value="1"/>
</dbReference>
<evidence type="ECO:0000259" key="8">
    <source>
        <dbReference type="Pfam" id="PF01676"/>
    </source>
</evidence>
<evidence type="ECO:0000313" key="9">
    <source>
        <dbReference type="EMBL" id="SHM46385.1"/>
    </source>
</evidence>
<dbReference type="Proteomes" id="UP000184038">
    <property type="component" value="Unassembled WGS sequence"/>
</dbReference>
<evidence type="ECO:0000256" key="4">
    <source>
        <dbReference type="ARBA" id="ARBA00023211"/>
    </source>
</evidence>
<gene>
    <name evidence="6" type="primary">deoB</name>
    <name evidence="9" type="ORF">SAMN02746066_02059</name>
</gene>
<dbReference type="NCBIfam" id="NF003766">
    <property type="entry name" value="PRK05362.1"/>
    <property type="match status" value="1"/>
</dbReference>
<dbReference type="SUPFAM" id="SSF53649">
    <property type="entry name" value="Alkaline phosphatase-like"/>
    <property type="match status" value="1"/>
</dbReference>
<dbReference type="SUPFAM" id="SSF143856">
    <property type="entry name" value="DeoB insert domain-like"/>
    <property type="match status" value="1"/>
</dbReference>
<feature type="binding site" evidence="6">
    <location>
        <position position="330"/>
    </location>
    <ligand>
        <name>Mn(2+)</name>
        <dbReference type="ChEBI" id="CHEBI:29035"/>
        <label>1</label>
    </ligand>
</feature>
<protein>
    <recommendedName>
        <fullName evidence="6 7">Phosphopentomutase</fullName>
        <ecNumber evidence="6 7">5.4.2.7</ecNumber>
    </recommendedName>
    <alternativeName>
        <fullName evidence="6">Phosphodeoxyribomutase</fullName>
    </alternativeName>
</protein>
<evidence type="ECO:0000313" key="10">
    <source>
        <dbReference type="Proteomes" id="UP000184038"/>
    </source>
</evidence>
<dbReference type="GO" id="GO:0030145">
    <property type="term" value="F:manganese ion binding"/>
    <property type="evidence" value="ECO:0007669"/>
    <property type="project" value="UniProtKB-UniRule"/>
</dbReference>
<evidence type="ECO:0000256" key="5">
    <source>
        <dbReference type="ARBA" id="ARBA00023235"/>
    </source>
</evidence>
<comment type="catalytic activity">
    <reaction evidence="6">
        <text>2-deoxy-alpha-D-ribose 1-phosphate = 2-deoxy-D-ribose 5-phosphate</text>
        <dbReference type="Rhea" id="RHEA:27658"/>
        <dbReference type="ChEBI" id="CHEBI:57259"/>
        <dbReference type="ChEBI" id="CHEBI:62877"/>
        <dbReference type="EC" id="5.4.2.7"/>
    </reaction>
</comment>
<dbReference type="GO" id="GO:0006018">
    <property type="term" value="P:2-deoxyribose 1-phosphate catabolic process"/>
    <property type="evidence" value="ECO:0007669"/>
    <property type="project" value="UniProtKB-UniRule"/>
</dbReference>
<dbReference type="EMBL" id="FRCP01000010">
    <property type="protein sequence ID" value="SHM46385.1"/>
    <property type="molecule type" value="Genomic_DNA"/>
</dbReference>
<reference evidence="9 10" key="1">
    <citation type="submission" date="2016-11" db="EMBL/GenBank/DDBJ databases">
        <authorList>
            <person name="Jaros S."/>
            <person name="Januszkiewicz K."/>
            <person name="Wedrychowicz H."/>
        </authorList>
    </citation>
    <scope>NUCLEOTIDE SEQUENCE [LARGE SCALE GENOMIC DNA]</scope>
    <source>
        <strain evidence="9 10">DSM 15930</strain>
    </source>
</reference>
<feature type="binding site" evidence="6">
    <location>
        <position position="329"/>
    </location>
    <ligand>
        <name>Mn(2+)</name>
        <dbReference type="ChEBI" id="CHEBI:29035"/>
        <label>1</label>
    </ligand>
</feature>
<dbReference type="RefSeq" id="WP_073287123.1">
    <property type="nucleotide sequence ID" value="NZ_FRCP01000010.1"/>
</dbReference>
<comment type="cofactor">
    <cofactor evidence="6">
        <name>Mn(2+)</name>
        <dbReference type="ChEBI" id="CHEBI:29035"/>
    </cofactor>
    <text evidence="6">Binds 2 manganese ions.</text>
</comment>
<evidence type="ECO:0000256" key="1">
    <source>
        <dbReference type="ARBA" id="ARBA00010373"/>
    </source>
</evidence>
<dbReference type="InterPro" id="IPR006124">
    <property type="entry name" value="Metalloenzyme"/>
</dbReference>
<keyword evidence="4 6" id="KW-0464">Manganese</keyword>
<feature type="binding site" evidence="6">
    <location>
        <position position="341"/>
    </location>
    <ligand>
        <name>Mn(2+)</name>
        <dbReference type="ChEBI" id="CHEBI:29035"/>
        <label>2</label>
    </ligand>
</feature>
<comment type="subcellular location">
    <subcellularLocation>
        <location evidence="6">Cytoplasm</location>
    </subcellularLocation>
</comment>
<dbReference type="PIRSF" id="PIRSF001491">
    <property type="entry name" value="Ppentomutase"/>
    <property type="match status" value="1"/>
</dbReference>
<dbReference type="FunFam" id="3.30.70.1250:FF:000001">
    <property type="entry name" value="Phosphopentomutase"/>
    <property type="match status" value="1"/>
</dbReference>
<feature type="binding site" evidence="6">
    <location>
        <position position="288"/>
    </location>
    <ligand>
        <name>Mn(2+)</name>
        <dbReference type="ChEBI" id="CHEBI:29035"/>
        <label>2</label>
    </ligand>
</feature>
<dbReference type="GO" id="GO:0009117">
    <property type="term" value="P:nucleotide metabolic process"/>
    <property type="evidence" value="ECO:0007669"/>
    <property type="project" value="UniProtKB-UniRule"/>
</dbReference>
<dbReference type="GO" id="GO:0000287">
    <property type="term" value="F:magnesium ion binding"/>
    <property type="evidence" value="ECO:0007669"/>
    <property type="project" value="UniProtKB-UniRule"/>
</dbReference>
<name>A0A1M7J0B1_9FIRM</name>
<comment type="function">
    <text evidence="6">Isomerase that catalyzes the conversion of deoxy-ribose 1-phosphate (dRib-1-P) and ribose 1-phosphate (Rib-1-P) to deoxy-ribose 5-phosphate (dRib-5-P) and ribose 5-phosphate (Rib-5-P), respectively.</text>
</comment>
<comment type="pathway">
    <text evidence="6">Carbohydrate degradation; 2-deoxy-D-ribose 1-phosphate degradation; D-glyceraldehyde 3-phosphate and acetaldehyde from 2-deoxy-alpha-D-ribose 1-phosphate: step 1/2.</text>
</comment>
<comment type="catalytic activity">
    <reaction evidence="6">
        <text>alpha-D-ribose 1-phosphate = D-ribose 5-phosphate</text>
        <dbReference type="Rhea" id="RHEA:18793"/>
        <dbReference type="ChEBI" id="CHEBI:57720"/>
        <dbReference type="ChEBI" id="CHEBI:78346"/>
        <dbReference type="EC" id="5.4.2.7"/>
    </reaction>
</comment>
<dbReference type="InterPro" id="IPR024052">
    <property type="entry name" value="Phosphopentomutase_DeoB_cap_sf"/>
</dbReference>
<evidence type="ECO:0000256" key="3">
    <source>
        <dbReference type="ARBA" id="ARBA00022723"/>
    </source>
</evidence>
<dbReference type="STRING" id="1120996.SAMN02746066_02059"/>
<dbReference type="Gene3D" id="3.30.70.1250">
    <property type="entry name" value="Phosphopentomutase"/>
    <property type="match status" value="1"/>
</dbReference>
<dbReference type="NCBIfam" id="TIGR01696">
    <property type="entry name" value="deoB"/>
    <property type="match status" value="1"/>
</dbReference>
<keyword evidence="5 6" id="KW-0413">Isomerase</keyword>
<dbReference type="Gene3D" id="3.40.720.10">
    <property type="entry name" value="Alkaline Phosphatase, subunit A"/>
    <property type="match status" value="1"/>
</dbReference>